<accession>A0A8H4WQJ0</accession>
<reference evidence="2" key="2">
    <citation type="submission" date="2020-05" db="EMBL/GenBank/DDBJ databases">
        <authorList>
            <person name="Kim H.-S."/>
            <person name="Proctor R.H."/>
            <person name="Brown D.W."/>
        </authorList>
    </citation>
    <scope>NUCLEOTIDE SEQUENCE</scope>
    <source>
        <strain evidence="2">NRRL 20472</strain>
    </source>
</reference>
<dbReference type="OrthoDB" id="10615397at2759"/>
<proteinExistence type="predicted"/>
<protein>
    <submittedName>
        <fullName evidence="2">Uncharacterized protein</fullName>
    </submittedName>
</protein>
<evidence type="ECO:0000313" key="3">
    <source>
        <dbReference type="Proteomes" id="UP000622797"/>
    </source>
</evidence>
<sequence>MELVPLVLLVLGSALALIGFGLSIPYFLCYRQTRNENGVLGSDEESLRSRHSTSHTPTESLTKRRPAFDQRAIHLQEVSNQADGVDVSEPPTGIVVIGREKTVTLWLANRGLGEGYCIDDEFGRYYIMRDLPPSDGSVQGGILLHDASDDQKEELKLSGKPVLVESEDPVRDDTWEDNWAPSLSYPLGSLLAKIHERPIEEVESL</sequence>
<feature type="region of interest" description="Disordered" evidence="1">
    <location>
        <begin position="41"/>
        <end position="65"/>
    </location>
</feature>
<dbReference type="AlphaFoldDB" id="A0A8H4WQJ0"/>
<dbReference type="EMBL" id="JABEXW010001155">
    <property type="protein sequence ID" value="KAF4946592.1"/>
    <property type="molecule type" value="Genomic_DNA"/>
</dbReference>
<evidence type="ECO:0000313" key="2">
    <source>
        <dbReference type="EMBL" id="KAF4946592.1"/>
    </source>
</evidence>
<evidence type="ECO:0000256" key="1">
    <source>
        <dbReference type="SAM" id="MobiDB-lite"/>
    </source>
</evidence>
<dbReference type="Proteomes" id="UP000622797">
    <property type="component" value="Unassembled WGS sequence"/>
</dbReference>
<reference evidence="2" key="1">
    <citation type="journal article" date="2020" name="BMC Genomics">
        <title>Correction to: Identification and distribution of gene clusters required for synthesis of sphingolipid metabolism inhibitors in diverse species of the filamentous fungus Fusarium.</title>
        <authorList>
            <person name="Kim H.S."/>
            <person name="Lohmar J.M."/>
            <person name="Busman M."/>
            <person name="Brown D.W."/>
            <person name="Naumann T.A."/>
            <person name="Divon H.H."/>
            <person name="Lysoe E."/>
            <person name="Uhlig S."/>
            <person name="Proctor R.H."/>
        </authorList>
    </citation>
    <scope>NUCLEOTIDE SEQUENCE</scope>
    <source>
        <strain evidence="2">NRRL 20472</strain>
    </source>
</reference>
<comment type="caution">
    <text evidence="2">The sequence shown here is derived from an EMBL/GenBank/DDBJ whole genome shotgun (WGS) entry which is preliminary data.</text>
</comment>
<keyword evidence="3" id="KW-1185">Reference proteome</keyword>
<name>A0A8H4WQJ0_9HYPO</name>
<organism evidence="2 3">
    <name type="scientific">Fusarium sarcochroum</name>
    <dbReference type="NCBI Taxonomy" id="1208366"/>
    <lineage>
        <taxon>Eukaryota</taxon>
        <taxon>Fungi</taxon>
        <taxon>Dikarya</taxon>
        <taxon>Ascomycota</taxon>
        <taxon>Pezizomycotina</taxon>
        <taxon>Sordariomycetes</taxon>
        <taxon>Hypocreomycetidae</taxon>
        <taxon>Hypocreales</taxon>
        <taxon>Nectriaceae</taxon>
        <taxon>Fusarium</taxon>
        <taxon>Fusarium lateritium species complex</taxon>
    </lineage>
</organism>
<gene>
    <name evidence="2" type="ORF">FSARC_14165</name>
</gene>